<dbReference type="NCBIfam" id="TIGR04023">
    <property type="entry name" value="PPOX_MSMEG_5819"/>
    <property type="match status" value="1"/>
</dbReference>
<dbReference type="OrthoDB" id="3693562at2"/>
<reference evidence="2 3" key="1">
    <citation type="submission" date="2019-06" db="EMBL/GenBank/DDBJ databases">
        <title>Sequencing the genomes of 1000 actinobacteria strains.</title>
        <authorList>
            <person name="Klenk H.-P."/>
        </authorList>
    </citation>
    <scope>NUCLEOTIDE SEQUENCE [LARGE SCALE GENOMIC DNA]</scope>
    <source>
        <strain evidence="2 3">DSM 24683</strain>
    </source>
</reference>
<name>A0A561BPV8_9ACTN</name>
<dbReference type="InterPro" id="IPR012349">
    <property type="entry name" value="Split_barrel_FMN-bd"/>
</dbReference>
<gene>
    <name evidence="2" type="ORF">FB561_2003</name>
</gene>
<dbReference type="Pfam" id="PF01243">
    <property type="entry name" value="PNPOx_N"/>
    <property type="match status" value="1"/>
</dbReference>
<evidence type="ECO:0000259" key="1">
    <source>
        <dbReference type="Pfam" id="PF01243"/>
    </source>
</evidence>
<dbReference type="SUPFAM" id="SSF50475">
    <property type="entry name" value="FMN-binding split barrel"/>
    <property type="match status" value="1"/>
</dbReference>
<dbReference type="InterPro" id="IPR011576">
    <property type="entry name" value="Pyridox_Oxase_N"/>
</dbReference>
<dbReference type="AlphaFoldDB" id="A0A561BPV8"/>
<sequence length="137" mass="15305">MSFTAAEVEYLQAHRLARFATVGPTGQPDLVPVACEYDGTHFWVGGAGPQVVRTRKFRNLREHPMVALVFDELLSLDPFVAHGIRVYGLADPPITRTGMVGPGTYSRIHPTLSWSWNLDAEPLPPGEVWYPMHRTVH</sequence>
<comment type="caution">
    <text evidence="2">The sequence shown here is derived from an EMBL/GenBank/DDBJ whole genome shotgun (WGS) entry which is preliminary data.</text>
</comment>
<organism evidence="2 3">
    <name type="scientific">Kribbella amoyensis</name>
    <dbReference type="NCBI Taxonomy" id="996641"/>
    <lineage>
        <taxon>Bacteria</taxon>
        <taxon>Bacillati</taxon>
        <taxon>Actinomycetota</taxon>
        <taxon>Actinomycetes</taxon>
        <taxon>Propionibacteriales</taxon>
        <taxon>Kribbellaceae</taxon>
        <taxon>Kribbella</taxon>
    </lineage>
</organism>
<proteinExistence type="predicted"/>
<accession>A0A561BPV8</accession>
<evidence type="ECO:0000313" key="2">
    <source>
        <dbReference type="EMBL" id="TWD80906.1"/>
    </source>
</evidence>
<protein>
    <submittedName>
        <fullName evidence="2">Pyridoxamine 5'-phosphate oxidase family protein</fullName>
    </submittedName>
</protein>
<dbReference type="Gene3D" id="2.30.110.10">
    <property type="entry name" value="Electron Transport, Fmn-binding Protein, Chain A"/>
    <property type="match status" value="1"/>
</dbReference>
<dbReference type="InterPro" id="IPR024031">
    <property type="entry name" value="MSMEG_5819/OxyR"/>
</dbReference>
<dbReference type="Proteomes" id="UP000318380">
    <property type="component" value="Unassembled WGS sequence"/>
</dbReference>
<evidence type="ECO:0000313" key="3">
    <source>
        <dbReference type="Proteomes" id="UP000318380"/>
    </source>
</evidence>
<feature type="domain" description="Pyridoxamine 5'-phosphate oxidase N-terminal" evidence="1">
    <location>
        <begin position="4"/>
        <end position="90"/>
    </location>
</feature>
<keyword evidence="3" id="KW-1185">Reference proteome</keyword>
<dbReference type="EMBL" id="VIVK01000001">
    <property type="protein sequence ID" value="TWD80906.1"/>
    <property type="molecule type" value="Genomic_DNA"/>
</dbReference>
<dbReference type="RefSeq" id="WP_145805272.1">
    <property type="nucleotide sequence ID" value="NZ_VIVK01000001.1"/>
</dbReference>